<dbReference type="PANTHER" id="PTHR31102">
    <property type="match status" value="1"/>
</dbReference>
<evidence type="ECO:0000313" key="3">
    <source>
        <dbReference type="Proteomes" id="UP000013827"/>
    </source>
</evidence>
<organism evidence="2 3">
    <name type="scientific">Emiliania huxleyi (strain CCMP1516)</name>
    <dbReference type="NCBI Taxonomy" id="280463"/>
    <lineage>
        <taxon>Eukaryota</taxon>
        <taxon>Haptista</taxon>
        <taxon>Haptophyta</taxon>
        <taxon>Prymnesiophyceae</taxon>
        <taxon>Isochrysidales</taxon>
        <taxon>Noelaerhabdaceae</taxon>
        <taxon>Emiliania</taxon>
    </lineage>
</organism>
<dbReference type="OMA" id="CIAIMAP"/>
<dbReference type="InterPro" id="IPR038770">
    <property type="entry name" value="Na+/solute_symporter_sf"/>
</dbReference>
<feature type="transmembrane region" description="Helical" evidence="1">
    <location>
        <begin position="125"/>
        <end position="145"/>
    </location>
</feature>
<evidence type="ECO:0000256" key="1">
    <source>
        <dbReference type="SAM" id="Phobius"/>
    </source>
</evidence>
<keyword evidence="1" id="KW-1133">Transmembrane helix</keyword>
<keyword evidence="1" id="KW-0472">Membrane</keyword>
<evidence type="ECO:0008006" key="4">
    <source>
        <dbReference type="Google" id="ProtNLM"/>
    </source>
</evidence>
<accession>A0A0D3J0Q3</accession>
<keyword evidence="1" id="KW-0812">Transmembrane</keyword>
<reference evidence="3" key="1">
    <citation type="journal article" date="2013" name="Nature">
        <title>Pan genome of the phytoplankton Emiliania underpins its global distribution.</title>
        <authorList>
            <person name="Read B.A."/>
            <person name="Kegel J."/>
            <person name="Klute M.J."/>
            <person name="Kuo A."/>
            <person name="Lefebvre S.C."/>
            <person name="Maumus F."/>
            <person name="Mayer C."/>
            <person name="Miller J."/>
            <person name="Monier A."/>
            <person name="Salamov A."/>
            <person name="Young J."/>
            <person name="Aguilar M."/>
            <person name="Claverie J.M."/>
            <person name="Frickenhaus S."/>
            <person name="Gonzalez K."/>
            <person name="Herman E.K."/>
            <person name="Lin Y.C."/>
            <person name="Napier J."/>
            <person name="Ogata H."/>
            <person name="Sarno A.F."/>
            <person name="Shmutz J."/>
            <person name="Schroeder D."/>
            <person name="de Vargas C."/>
            <person name="Verret F."/>
            <person name="von Dassow P."/>
            <person name="Valentin K."/>
            <person name="Van de Peer Y."/>
            <person name="Wheeler G."/>
            <person name="Dacks J.B."/>
            <person name="Delwiche C.F."/>
            <person name="Dyhrman S.T."/>
            <person name="Glockner G."/>
            <person name="John U."/>
            <person name="Richards T."/>
            <person name="Worden A.Z."/>
            <person name="Zhang X."/>
            <person name="Grigoriev I.V."/>
            <person name="Allen A.E."/>
            <person name="Bidle K."/>
            <person name="Borodovsky M."/>
            <person name="Bowler C."/>
            <person name="Brownlee C."/>
            <person name="Cock J.M."/>
            <person name="Elias M."/>
            <person name="Gladyshev V.N."/>
            <person name="Groth M."/>
            <person name="Guda C."/>
            <person name="Hadaegh A."/>
            <person name="Iglesias-Rodriguez M.D."/>
            <person name="Jenkins J."/>
            <person name="Jones B.M."/>
            <person name="Lawson T."/>
            <person name="Leese F."/>
            <person name="Lindquist E."/>
            <person name="Lobanov A."/>
            <person name="Lomsadze A."/>
            <person name="Malik S.B."/>
            <person name="Marsh M.E."/>
            <person name="Mackinder L."/>
            <person name="Mock T."/>
            <person name="Mueller-Roeber B."/>
            <person name="Pagarete A."/>
            <person name="Parker M."/>
            <person name="Probert I."/>
            <person name="Quesneville H."/>
            <person name="Raines C."/>
            <person name="Rensing S.A."/>
            <person name="Riano-Pachon D.M."/>
            <person name="Richier S."/>
            <person name="Rokitta S."/>
            <person name="Shiraiwa Y."/>
            <person name="Soanes D.M."/>
            <person name="van der Giezen M."/>
            <person name="Wahlund T.M."/>
            <person name="Williams B."/>
            <person name="Wilson W."/>
            <person name="Wolfe G."/>
            <person name="Wurch L.L."/>
        </authorList>
    </citation>
    <scope>NUCLEOTIDE SEQUENCE</scope>
</reference>
<feature type="transmembrane region" description="Helical" evidence="1">
    <location>
        <begin position="93"/>
        <end position="113"/>
    </location>
</feature>
<sequence>MGRVADAARLPPVLGFIVAGFCSRPITDSITASAAPYIQTLAFLVVLVRAGLEIELTDLNRVTVPLGLLPVLADGSAIMATAMYSLGFSLTEAGALAFILASLGDGLVIPLMLELKPLRLGPMPRLMFTAAPLEACTALFTFGVFEGFAAAGANDQPAWSVILLGVVVKFVATLVVALGLAGAFVFLVEERPRFTVCGQPFFTGQPQEELLFVCAAALLAYGLADDEFIVMSNGYGGSLLHKDLAVVGVAVFYAALRPSSVHSLEHMFASIWTFGALFLFIHLGARIELGSFLRLPSVLPLLLAGLAARAVAYAAVLLATLPSRLQHDRHACHNLVYEWGFALVASLPRATIQGALAAIPANMGLFSHEKNEFMREAGVLCIAIMAPAGVVLQKVLAEPLLRRCRYDEDEANEDPQAYVPNVSRRVSQEYGRPKRFEKEWEHAARQEMPALEVSASTIHRIHRDGEAADPIRRRPVIHRQHVFAQTAPVLDEGGSPSGRGDVPALRGELLRTVSEGAYSEGRHDDFGDMFLIDRRNRPAMRQPLKTVSGPPAL</sequence>
<evidence type="ECO:0000313" key="2">
    <source>
        <dbReference type="EnsemblProtists" id="EOD17088"/>
    </source>
</evidence>
<protein>
    <recommendedName>
        <fullName evidence="4">Cation/H+ exchanger domain-containing protein</fullName>
    </recommendedName>
</protein>
<dbReference type="PaxDb" id="2903-EOD17088"/>
<name>A0A0D3J0Q3_EMIH1</name>
<feature type="transmembrane region" description="Helical" evidence="1">
    <location>
        <begin position="157"/>
        <end position="188"/>
    </location>
</feature>
<proteinExistence type="predicted"/>
<dbReference type="KEGG" id="ehx:EMIHUDRAFT_244446"/>
<keyword evidence="3" id="KW-1185">Reference proteome</keyword>
<dbReference type="Proteomes" id="UP000013827">
    <property type="component" value="Unassembled WGS sequence"/>
</dbReference>
<dbReference type="Gene3D" id="1.20.1530.20">
    <property type="match status" value="1"/>
</dbReference>
<dbReference type="GeneID" id="17263243"/>
<dbReference type="RefSeq" id="XP_005769517.1">
    <property type="nucleotide sequence ID" value="XM_005769460.1"/>
</dbReference>
<feature type="transmembrane region" description="Helical" evidence="1">
    <location>
        <begin position="64"/>
        <end position="87"/>
    </location>
</feature>
<dbReference type="GO" id="GO:0098662">
    <property type="term" value="P:inorganic cation transmembrane transport"/>
    <property type="evidence" value="ECO:0007669"/>
    <property type="project" value="TreeGrafter"/>
</dbReference>
<dbReference type="HOGENOM" id="CLU_492992_0_0_1"/>
<dbReference type="AlphaFoldDB" id="A0A0D3J0Q3"/>
<feature type="transmembrane region" description="Helical" evidence="1">
    <location>
        <begin position="299"/>
        <end position="321"/>
    </location>
</feature>
<dbReference type="InterPro" id="IPR051843">
    <property type="entry name" value="CPA1_transporter"/>
</dbReference>
<feature type="transmembrane region" description="Helical" evidence="1">
    <location>
        <begin position="268"/>
        <end position="287"/>
    </location>
</feature>
<reference evidence="2" key="2">
    <citation type="submission" date="2024-10" db="UniProtKB">
        <authorList>
            <consortium name="EnsemblProtists"/>
        </authorList>
    </citation>
    <scope>IDENTIFICATION</scope>
</reference>
<dbReference type="EnsemblProtists" id="EOD17088">
    <property type="protein sequence ID" value="EOD17088"/>
    <property type="gene ID" value="EMIHUDRAFT_244446"/>
</dbReference>
<dbReference type="PANTHER" id="PTHR31102:SF1">
    <property type="entry name" value="CATION_H+ EXCHANGER DOMAIN-CONTAINING PROTEIN"/>
    <property type="match status" value="1"/>
</dbReference>
<feature type="transmembrane region" description="Helical" evidence="1">
    <location>
        <begin position="239"/>
        <end position="256"/>
    </location>
</feature>